<dbReference type="PANTHER" id="PTHR38764">
    <property type="entry name" value="ACYL CARRIER PROTEIN PHOSPHODIESTERASE"/>
    <property type="match status" value="1"/>
</dbReference>
<dbReference type="GO" id="GO:0008770">
    <property type="term" value="F:[acyl-carrier-protein] phosphodiesterase activity"/>
    <property type="evidence" value="ECO:0007669"/>
    <property type="project" value="UniProtKB-EC"/>
</dbReference>
<keyword evidence="2 4" id="KW-0378">Hydrolase</keyword>
<dbReference type="GO" id="GO:0006633">
    <property type="term" value="P:fatty acid biosynthetic process"/>
    <property type="evidence" value="ECO:0007669"/>
    <property type="project" value="InterPro"/>
</dbReference>
<protein>
    <submittedName>
        <fullName evidence="4">Acyl carrier protein phosphodiesterase</fullName>
        <ecNumber evidence="4">3.1.4.14</ecNumber>
    </submittedName>
</protein>
<dbReference type="EMBL" id="VSSQ01015846">
    <property type="protein sequence ID" value="MPM56620.1"/>
    <property type="molecule type" value="Genomic_DNA"/>
</dbReference>
<evidence type="ECO:0000256" key="3">
    <source>
        <dbReference type="ARBA" id="ARBA00023098"/>
    </source>
</evidence>
<comment type="caution">
    <text evidence="4">The sequence shown here is derived from an EMBL/GenBank/DDBJ whole genome shotgun (WGS) entry which is preliminary data.</text>
</comment>
<dbReference type="PANTHER" id="PTHR38764:SF1">
    <property type="entry name" value="ACYL CARRIER PROTEIN PHOSPHODIESTERASE"/>
    <property type="match status" value="1"/>
</dbReference>
<accession>A0A645AU27</accession>
<gene>
    <name evidence="4" type="primary">acpH_5</name>
    <name evidence="4" type="ORF">SDC9_103429</name>
</gene>
<evidence type="ECO:0000256" key="1">
    <source>
        <dbReference type="ARBA" id="ARBA00022516"/>
    </source>
</evidence>
<dbReference type="AlphaFoldDB" id="A0A645AU27"/>
<dbReference type="InterPro" id="IPR007431">
    <property type="entry name" value="ACP_PD"/>
</dbReference>
<evidence type="ECO:0000313" key="4">
    <source>
        <dbReference type="EMBL" id="MPM56620.1"/>
    </source>
</evidence>
<dbReference type="EC" id="3.1.4.14" evidence="4"/>
<keyword evidence="1" id="KW-0444">Lipid biosynthesis</keyword>
<reference evidence="4" key="1">
    <citation type="submission" date="2019-08" db="EMBL/GenBank/DDBJ databases">
        <authorList>
            <person name="Kucharzyk K."/>
            <person name="Murdoch R.W."/>
            <person name="Higgins S."/>
            <person name="Loffler F."/>
        </authorList>
    </citation>
    <scope>NUCLEOTIDE SEQUENCE</scope>
</reference>
<dbReference type="Pfam" id="PF04336">
    <property type="entry name" value="ACP_PD"/>
    <property type="match status" value="1"/>
</dbReference>
<evidence type="ECO:0000256" key="2">
    <source>
        <dbReference type="ARBA" id="ARBA00022801"/>
    </source>
</evidence>
<proteinExistence type="predicted"/>
<keyword evidence="3" id="KW-0443">Lipid metabolism</keyword>
<organism evidence="4">
    <name type="scientific">bioreactor metagenome</name>
    <dbReference type="NCBI Taxonomy" id="1076179"/>
    <lineage>
        <taxon>unclassified sequences</taxon>
        <taxon>metagenomes</taxon>
        <taxon>ecological metagenomes</taxon>
    </lineage>
</organism>
<name>A0A645AU27_9ZZZZ</name>
<sequence>MNYLFHLVLSGDNPDIIIGNYIADHIRGTKIVSELPNPVLKGVLLHRAIDAYSDMHPAVRHSVNLLKPSHAKYASVAVDILYDHFLIKNWKQFVKVPLVRKINSFYSLVADRMETLPPKSQKVSRKLLQDNWFGLYETFDGLNEVFVGVTKRTHFDNALPETVEYLVKYYNEFDSDFLVFARDIFSFVSLHTKYRL</sequence>